<name>A0A347UHC1_9RHOB</name>
<accession>A0A347UHC1</accession>
<organism evidence="1 2">
    <name type="scientific">Profundibacter amoris</name>
    <dbReference type="NCBI Taxonomy" id="2171755"/>
    <lineage>
        <taxon>Bacteria</taxon>
        <taxon>Pseudomonadati</taxon>
        <taxon>Pseudomonadota</taxon>
        <taxon>Alphaproteobacteria</taxon>
        <taxon>Rhodobacterales</taxon>
        <taxon>Paracoccaceae</taxon>
        <taxon>Profundibacter</taxon>
    </lineage>
</organism>
<dbReference type="KEGG" id="pamo:BAR1_10095"/>
<reference evidence="1 2" key="1">
    <citation type="submission" date="2018-09" db="EMBL/GenBank/DDBJ databases">
        <title>Profundibacter amoris BAR1 gen. nov., sp. nov., a new member of the Roseobacter clade isolated at Lokis Castle Vent Field on the Arctic Mid-Oceanic Ridge.</title>
        <authorList>
            <person name="Le Moine Bauer S."/>
            <person name="Sjoeberg A.G."/>
            <person name="L'Haridon S."/>
            <person name="Stokke R."/>
            <person name="Roalkvam I."/>
            <person name="Steen I.H."/>
            <person name="Dahle H."/>
        </authorList>
    </citation>
    <scope>NUCLEOTIDE SEQUENCE [LARGE SCALE GENOMIC DNA]</scope>
    <source>
        <strain evidence="1 2">BAR1</strain>
    </source>
</reference>
<keyword evidence="2" id="KW-1185">Reference proteome</keyword>
<sequence>MAVVEGVRDHPDFKVQFKHLIDLTHLTGIKREYIKVIMAQARIAELVAKSTSDILSVVVAPTPVAMEAASMVIRSWDKLDTPVVRRIVSNMSEAEALLGCRKGTLPELLKQPGYPLP</sequence>
<evidence type="ECO:0000313" key="1">
    <source>
        <dbReference type="EMBL" id="AXX98249.1"/>
    </source>
</evidence>
<gene>
    <name evidence="1" type="ORF">BAR1_10095</name>
</gene>
<dbReference type="OrthoDB" id="7877306at2"/>
<evidence type="ECO:0000313" key="2">
    <source>
        <dbReference type="Proteomes" id="UP000261704"/>
    </source>
</evidence>
<dbReference type="Proteomes" id="UP000261704">
    <property type="component" value="Chromosome"/>
</dbReference>
<dbReference type="EMBL" id="CP032125">
    <property type="protein sequence ID" value="AXX98249.1"/>
    <property type="molecule type" value="Genomic_DNA"/>
</dbReference>
<protein>
    <submittedName>
        <fullName evidence="1">Uncharacterized protein</fullName>
    </submittedName>
</protein>
<dbReference type="AlphaFoldDB" id="A0A347UHC1"/>
<proteinExistence type="predicted"/>